<protein>
    <submittedName>
        <fullName evidence="1">Uncharacterized protein</fullName>
    </submittedName>
</protein>
<keyword evidence="2" id="KW-1185">Reference proteome</keyword>
<sequence length="57" mass="6601">MKETPDSAAVTYEDLLCQTRRIHQELERYHGITRRQLHEEWKTVEAATYVAEPTGAA</sequence>
<dbReference type="RefSeq" id="WP_185085432.1">
    <property type="nucleotide sequence ID" value="NZ_JACHJB010000002.1"/>
</dbReference>
<gene>
    <name evidence="1" type="ORF">FHU36_004049</name>
</gene>
<dbReference type="EMBL" id="JACHJB010000002">
    <property type="protein sequence ID" value="MBB6347504.1"/>
    <property type="molecule type" value="Genomic_DNA"/>
</dbReference>
<dbReference type="Proteomes" id="UP000583800">
    <property type="component" value="Unassembled WGS sequence"/>
</dbReference>
<comment type="caution">
    <text evidence="1">The sequence shown here is derived from an EMBL/GenBank/DDBJ whole genome shotgun (WGS) entry which is preliminary data.</text>
</comment>
<evidence type="ECO:0000313" key="1">
    <source>
        <dbReference type="EMBL" id="MBB6347504.1"/>
    </source>
</evidence>
<proteinExistence type="predicted"/>
<dbReference type="AlphaFoldDB" id="A0A7X0C675"/>
<evidence type="ECO:0000313" key="2">
    <source>
        <dbReference type="Proteomes" id="UP000583800"/>
    </source>
</evidence>
<accession>A0A7X0C675</accession>
<organism evidence="1 2">
    <name type="scientific">Nonomuraea muscovyensis</name>
    <dbReference type="NCBI Taxonomy" id="1124761"/>
    <lineage>
        <taxon>Bacteria</taxon>
        <taxon>Bacillati</taxon>
        <taxon>Actinomycetota</taxon>
        <taxon>Actinomycetes</taxon>
        <taxon>Streptosporangiales</taxon>
        <taxon>Streptosporangiaceae</taxon>
        <taxon>Nonomuraea</taxon>
    </lineage>
</organism>
<reference evidence="1 2" key="1">
    <citation type="submission" date="2020-08" db="EMBL/GenBank/DDBJ databases">
        <title>Sequencing the genomes of 1000 actinobacteria strains.</title>
        <authorList>
            <person name="Klenk H.-P."/>
        </authorList>
    </citation>
    <scope>NUCLEOTIDE SEQUENCE [LARGE SCALE GENOMIC DNA]</scope>
    <source>
        <strain evidence="1 2">DSM 45913</strain>
    </source>
</reference>
<name>A0A7X0C675_9ACTN</name>